<keyword evidence="1" id="KW-0472">Membrane</keyword>
<dbReference type="Pfam" id="PF07331">
    <property type="entry name" value="TctB"/>
    <property type="match status" value="1"/>
</dbReference>
<evidence type="ECO:0000259" key="2">
    <source>
        <dbReference type="Pfam" id="PF07331"/>
    </source>
</evidence>
<evidence type="ECO:0000313" key="4">
    <source>
        <dbReference type="Proteomes" id="UP000761264"/>
    </source>
</evidence>
<dbReference type="Proteomes" id="UP000761264">
    <property type="component" value="Unassembled WGS sequence"/>
</dbReference>
<protein>
    <submittedName>
        <fullName evidence="3">Tripartite tricarboxylate transporter TctB family protein</fullName>
    </submittedName>
</protein>
<dbReference type="InterPro" id="IPR009936">
    <property type="entry name" value="DUF1468"/>
</dbReference>
<sequence>MPTNFERSLFAVIALVAAGLFASTFSADYDVPSFGGDVSTVFTPRIFLGLVFALSVLLLFMAKAPDTEAQRLSAAGITKLLAVAAVSLAVAFALPHIGFVLATAPGLFLYCYFFGYRRFTTLGLMSVLGPFAVWYLFNDLLGLPLPHTPWFSLI</sequence>
<feature type="transmembrane region" description="Helical" evidence="1">
    <location>
        <begin position="42"/>
        <end position="60"/>
    </location>
</feature>
<keyword evidence="1" id="KW-1133">Transmembrane helix</keyword>
<organism evidence="3 4">
    <name type="scientific">Pelagibius litoralis</name>
    <dbReference type="NCBI Taxonomy" id="374515"/>
    <lineage>
        <taxon>Bacteria</taxon>
        <taxon>Pseudomonadati</taxon>
        <taxon>Pseudomonadota</taxon>
        <taxon>Alphaproteobacteria</taxon>
        <taxon>Rhodospirillales</taxon>
        <taxon>Rhodovibrionaceae</taxon>
        <taxon>Pelagibius</taxon>
    </lineage>
</organism>
<feature type="domain" description="DUF1468" evidence="2">
    <location>
        <begin position="11"/>
        <end position="146"/>
    </location>
</feature>
<feature type="transmembrane region" description="Helical" evidence="1">
    <location>
        <begin position="119"/>
        <end position="137"/>
    </location>
</feature>
<keyword evidence="1" id="KW-0812">Transmembrane</keyword>
<name>A0A967F0I2_9PROT</name>
<evidence type="ECO:0000313" key="3">
    <source>
        <dbReference type="EMBL" id="NIA70824.1"/>
    </source>
</evidence>
<dbReference type="RefSeq" id="WP_167227831.1">
    <property type="nucleotide sequence ID" value="NZ_JAAQPH010000016.1"/>
</dbReference>
<comment type="caution">
    <text evidence="3">The sequence shown here is derived from an EMBL/GenBank/DDBJ whole genome shotgun (WGS) entry which is preliminary data.</text>
</comment>
<dbReference type="AlphaFoldDB" id="A0A967F0I2"/>
<keyword evidence="4" id="KW-1185">Reference proteome</keyword>
<feature type="transmembrane region" description="Helical" evidence="1">
    <location>
        <begin position="72"/>
        <end position="91"/>
    </location>
</feature>
<feature type="transmembrane region" description="Helical" evidence="1">
    <location>
        <begin position="97"/>
        <end position="114"/>
    </location>
</feature>
<accession>A0A967F0I2</accession>
<reference evidence="3" key="1">
    <citation type="submission" date="2020-03" db="EMBL/GenBank/DDBJ databases">
        <title>Genome of Pelagibius litoralis DSM 21314T.</title>
        <authorList>
            <person name="Wang G."/>
        </authorList>
    </citation>
    <scope>NUCLEOTIDE SEQUENCE</scope>
    <source>
        <strain evidence="3">DSM 21314</strain>
    </source>
</reference>
<gene>
    <name evidence="3" type="ORF">HBA54_19675</name>
</gene>
<proteinExistence type="predicted"/>
<evidence type="ECO:0000256" key="1">
    <source>
        <dbReference type="SAM" id="Phobius"/>
    </source>
</evidence>
<dbReference type="EMBL" id="JAAQPH010000016">
    <property type="protein sequence ID" value="NIA70824.1"/>
    <property type="molecule type" value="Genomic_DNA"/>
</dbReference>